<dbReference type="InterPro" id="IPR013955">
    <property type="entry name" value="Rep_factor-A_C"/>
</dbReference>
<feature type="compositionally biased region" description="Polar residues" evidence="6">
    <location>
        <begin position="396"/>
        <end position="421"/>
    </location>
</feature>
<dbReference type="OrthoDB" id="687381at2759"/>
<dbReference type="GO" id="GO:0003677">
    <property type="term" value="F:DNA binding"/>
    <property type="evidence" value="ECO:0007669"/>
    <property type="project" value="UniProtKB-KW"/>
</dbReference>
<dbReference type="PANTHER" id="PTHR45786:SF74">
    <property type="entry name" value="ATP-DEPENDENT DNA HELICASE"/>
    <property type="match status" value="1"/>
</dbReference>
<dbReference type="PANTHER" id="PTHR45786">
    <property type="entry name" value="DNA BINDING PROTEIN-LIKE"/>
    <property type="match status" value="1"/>
</dbReference>
<feature type="compositionally biased region" description="Basic and acidic residues" evidence="6">
    <location>
        <begin position="994"/>
        <end position="1008"/>
    </location>
</feature>
<keyword evidence="2" id="KW-0479">Metal-binding</keyword>
<dbReference type="CDD" id="cd04476">
    <property type="entry name" value="RPA1_DBD_C"/>
    <property type="match status" value="1"/>
</dbReference>
<feature type="domain" description="Replication factor A C-terminal" evidence="7">
    <location>
        <begin position="769"/>
        <end position="882"/>
    </location>
</feature>
<dbReference type="SUPFAM" id="SSF50249">
    <property type="entry name" value="Nucleic acid-binding proteins"/>
    <property type="match status" value="1"/>
</dbReference>
<evidence type="ECO:0000256" key="1">
    <source>
        <dbReference type="ARBA" id="ARBA00005690"/>
    </source>
</evidence>
<feature type="region of interest" description="Disordered" evidence="6">
    <location>
        <begin position="396"/>
        <end position="438"/>
    </location>
</feature>
<evidence type="ECO:0000259" key="7">
    <source>
        <dbReference type="Pfam" id="PF08646"/>
    </source>
</evidence>
<keyword evidence="8" id="KW-0347">Helicase</keyword>
<dbReference type="InterPro" id="IPR047192">
    <property type="entry name" value="Euk_RPA1_DBD_C"/>
</dbReference>
<feature type="region of interest" description="Disordered" evidence="6">
    <location>
        <begin position="1"/>
        <end position="22"/>
    </location>
</feature>
<sequence length="1008" mass="114684">MVAYPFGDLKPGQVGGSPQYTDSTGCSNTPFYPQVCQQNQLHEEVQNLQTTSLEHRKCFDTDGSMDVQPLASVIEYPHEFTVTDNQRKRKYGSYSSFAINKRQQNKGNFGSTTGLYMYDSYNCSNSSVGNDIHANVNLSYIYCGYNQYIMRTKKIRSKNNNININCTNQPVNDWSKMVAYPFGDLKPGQVGGSPQYTDSTGCSNTPFYPQVCQQNQLHEEVQNLQTTSLEHRKCFDTDGSMDVQPLASVIEYPHEFTVTDNQRKRKYGSYSSFAINKRQQNKGNFGNTTGLYMYDSYNCSNSSVGNDIHANVLNQHAASSQHNIPVSHSTKDQREHLYYHVKGKGLSQEGNRNTTTRCAANEFTMPCTVTNRMSNSVAESGRKGKRKQHDERLTHLRQNMMPSRPNCQYQHTNSDESTSSCYKRKSRRTNKYTANDESTSCSTDVSPLYIDLGDCSWRCEYCNAAFWFGERLKRAPKNKLYIYDTVNEVANRMNALGGNDKSNLSPQIVQQLIQILDEHNELVQIFRTARDKCGEANVPEFKVQLYNVVGAQQYNLPSTGTLGAIVFESGADTRTDFDVIVEYRDRGPYRINKLHSSYMSLQFPLLFVYGQPGYNTDLTLQEVDPNKKRKKLSMNAYYTYQLHERFDEMTEAYIKDLKPKDKDKILEAKIYRAWKHRDPPNTTDKGFHYIGCYISSGNNDKVGNPNRNQTAARKIEIQNLKYRELYNLRPPLQIIRRPFQDKEKEKVRNRVPLAILLQENPKTHSGVRFTCDGIITSINTTREWYYVSCNTCSNKLDDDEGIYKCSTHGPMPSPTYRYNFKVYITDGSETMMLTCFTPKADAIIGTDCNSLVNSLNNPNPKEFPEKIRNIVGQKHIFQFHFNITTTQAQPNFILNEVLDKPSSPLQLESKPTASVAPNPSTEIIEHTSASGSTSSRALVPIKIEQETGRQQKPEEKDKATTFDSTPPPTPTTSNITSKEQTPTASETKGAKRTLFHDKPNDQKKTKKE</sequence>
<evidence type="ECO:0000256" key="4">
    <source>
        <dbReference type="ARBA" id="ARBA00022833"/>
    </source>
</evidence>
<evidence type="ECO:0000256" key="2">
    <source>
        <dbReference type="ARBA" id="ARBA00022723"/>
    </source>
</evidence>
<proteinExistence type="inferred from homology"/>
<dbReference type="EMBL" id="PKPP01001155">
    <property type="protein sequence ID" value="PWA85132.1"/>
    <property type="molecule type" value="Genomic_DNA"/>
</dbReference>
<keyword evidence="9" id="KW-1185">Reference proteome</keyword>
<keyword evidence="5" id="KW-0238">DNA-binding</keyword>
<evidence type="ECO:0000256" key="3">
    <source>
        <dbReference type="ARBA" id="ARBA00022771"/>
    </source>
</evidence>
<reference evidence="8 9" key="1">
    <citation type="journal article" date="2018" name="Mol. Plant">
        <title>The genome of Artemisia annua provides insight into the evolution of Asteraceae family and artemisinin biosynthesis.</title>
        <authorList>
            <person name="Shen Q."/>
            <person name="Zhang L."/>
            <person name="Liao Z."/>
            <person name="Wang S."/>
            <person name="Yan T."/>
            <person name="Shi P."/>
            <person name="Liu M."/>
            <person name="Fu X."/>
            <person name="Pan Q."/>
            <person name="Wang Y."/>
            <person name="Lv Z."/>
            <person name="Lu X."/>
            <person name="Zhang F."/>
            <person name="Jiang W."/>
            <person name="Ma Y."/>
            <person name="Chen M."/>
            <person name="Hao X."/>
            <person name="Li L."/>
            <person name="Tang Y."/>
            <person name="Lv G."/>
            <person name="Zhou Y."/>
            <person name="Sun X."/>
            <person name="Brodelius P.E."/>
            <person name="Rose J.K.C."/>
            <person name="Tang K."/>
        </authorList>
    </citation>
    <scope>NUCLEOTIDE SEQUENCE [LARGE SCALE GENOMIC DNA]</scope>
    <source>
        <strain evidence="9">cv. Huhao1</strain>
        <tissue evidence="8">Leaf</tissue>
    </source>
</reference>
<dbReference type="Gene3D" id="2.40.50.140">
    <property type="entry name" value="Nucleic acid-binding proteins"/>
    <property type="match status" value="1"/>
</dbReference>
<dbReference type="STRING" id="35608.A0A2U1PHD4"/>
<feature type="region of interest" description="Disordered" evidence="6">
    <location>
        <begin position="944"/>
        <end position="1008"/>
    </location>
</feature>
<feature type="compositionally biased region" description="Basic and acidic residues" evidence="6">
    <location>
        <begin position="944"/>
        <end position="960"/>
    </location>
</feature>
<evidence type="ECO:0000313" key="8">
    <source>
        <dbReference type="EMBL" id="PWA85132.1"/>
    </source>
</evidence>
<dbReference type="GO" id="GO:0004386">
    <property type="term" value="F:helicase activity"/>
    <property type="evidence" value="ECO:0007669"/>
    <property type="project" value="UniProtKB-KW"/>
</dbReference>
<keyword evidence="3" id="KW-0863">Zinc-finger</keyword>
<name>A0A2U1PHD4_ARTAN</name>
<dbReference type="GO" id="GO:0008270">
    <property type="term" value="F:zinc ion binding"/>
    <property type="evidence" value="ECO:0007669"/>
    <property type="project" value="UniProtKB-KW"/>
</dbReference>
<feature type="compositionally biased region" description="Polar residues" evidence="6">
    <location>
        <begin position="973"/>
        <end position="986"/>
    </location>
</feature>
<dbReference type="InterPro" id="IPR012340">
    <property type="entry name" value="NA-bd_OB-fold"/>
</dbReference>
<evidence type="ECO:0000256" key="6">
    <source>
        <dbReference type="SAM" id="MobiDB-lite"/>
    </source>
</evidence>
<dbReference type="Pfam" id="PF08646">
    <property type="entry name" value="Rep_fac-A_C"/>
    <property type="match status" value="1"/>
</dbReference>
<keyword evidence="8" id="KW-0547">Nucleotide-binding</keyword>
<keyword evidence="8" id="KW-0067">ATP-binding</keyword>
<protein>
    <submittedName>
        <fullName evidence="8">DNA helicase Pif1-like protein</fullName>
    </submittedName>
</protein>
<evidence type="ECO:0000256" key="5">
    <source>
        <dbReference type="ARBA" id="ARBA00023125"/>
    </source>
</evidence>
<dbReference type="Proteomes" id="UP000245207">
    <property type="component" value="Unassembled WGS sequence"/>
</dbReference>
<organism evidence="8 9">
    <name type="scientific">Artemisia annua</name>
    <name type="common">Sweet wormwood</name>
    <dbReference type="NCBI Taxonomy" id="35608"/>
    <lineage>
        <taxon>Eukaryota</taxon>
        <taxon>Viridiplantae</taxon>
        <taxon>Streptophyta</taxon>
        <taxon>Embryophyta</taxon>
        <taxon>Tracheophyta</taxon>
        <taxon>Spermatophyta</taxon>
        <taxon>Magnoliopsida</taxon>
        <taxon>eudicotyledons</taxon>
        <taxon>Gunneridae</taxon>
        <taxon>Pentapetalae</taxon>
        <taxon>asterids</taxon>
        <taxon>campanulids</taxon>
        <taxon>Asterales</taxon>
        <taxon>Asteraceae</taxon>
        <taxon>Asteroideae</taxon>
        <taxon>Anthemideae</taxon>
        <taxon>Artemisiinae</taxon>
        <taxon>Artemisia</taxon>
    </lineage>
</organism>
<comment type="similarity">
    <text evidence="1">Belongs to the replication factor A protein 1 family.</text>
</comment>
<evidence type="ECO:0000313" key="9">
    <source>
        <dbReference type="Proteomes" id="UP000245207"/>
    </source>
</evidence>
<keyword evidence="8" id="KW-0378">Hydrolase</keyword>
<dbReference type="AlphaFoldDB" id="A0A2U1PHD4"/>
<comment type="caution">
    <text evidence="8">The sequence shown here is derived from an EMBL/GenBank/DDBJ whole genome shotgun (WGS) entry which is preliminary data.</text>
</comment>
<keyword evidence="4" id="KW-0862">Zinc</keyword>
<accession>A0A2U1PHD4</accession>
<gene>
    <name evidence="8" type="ORF">CTI12_AA151850</name>
</gene>